<accession>D1A2C0</accession>
<dbReference type="SUPFAM" id="SSF52980">
    <property type="entry name" value="Restriction endonuclease-like"/>
    <property type="match status" value="1"/>
</dbReference>
<protein>
    <recommendedName>
        <fullName evidence="1">Putative restriction endonuclease domain-containing protein</fullName>
    </recommendedName>
</protein>
<dbReference type="STRING" id="471852.Tcur_4246"/>
<dbReference type="PANTHER" id="PTHR35400">
    <property type="entry name" value="SLR1083 PROTEIN"/>
    <property type="match status" value="1"/>
</dbReference>
<feature type="domain" description="Putative restriction endonuclease" evidence="1">
    <location>
        <begin position="23"/>
        <end position="183"/>
    </location>
</feature>
<reference evidence="2 3" key="1">
    <citation type="journal article" date="2011" name="Stand. Genomic Sci.">
        <title>Complete genome sequence of Thermomonospora curvata type strain (B9).</title>
        <authorList>
            <person name="Chertkov O."/>
            <person name="Sikorski J."/>
            <person name="Nolan M."/>
            <person name="Lapidus A."/>
            <person name="Lucas S."/>
            <person name="Del Rio T.G."/>
            <person name="Tice H."/>
            <person name="Cheng J.F."/>
            <person name="Goodwin L."/>
            <person name="Pitluck S."/>
            <person name="Liolios K."/>
            <person name="Ivanova N."/>
            <person name="Mavromatis K."/>
            <person name="Mikhailova N."/>
            <person name="Ovchinnikova G."/>
            <person name="Pati A."/>
            <person name="Chen A."/>
            <person name="Palaniappan K."/>
            <person name="Djao O.D."/>
            <person name="Land M."/>
            <person name="Hauser L."/>
            <person name="Chang Y.J."/>
            <person name="Jeffries C.D."/>
            <person name="Brettin T."/>
            <person name="Han C."/>
            <person name="Detter J.C."/>
            <person name="Rohde M."/>
            <person name="Goker M."/>
            <person name="Woyke T."/>
            <person name="Bristow J."/>
            <person name="Eisen J.A."/>
            <person name="Markowitz V."/>
            <person name="Hugenholtz P."/>
            <person name="Klenk H.P."/>
            <person name="Kyrpides N.C."/>
        </authorList>
    </citation>
    <scope>NUCLEOTIDE SEQUENCE [LARGE SCALE GENOMIC DNA]</scope>
    <source>
        <strain evidence="3">ATCC 19995 / DSM 43183 / JCM 3096 / KCTC 9072 / NBRC 15933 / NCIMB 10081 / Henssen B9</strain>
    </source>
</reference>
<dbReference type="InterPro" id="IPR008538">
    <property type="entry name" value="Uma2"/>
</dbReference>
<dbReference type="EMBL" id="CP001738">
    <property type="protein sequence ID" value="ACY99773.1"/>
    <property type="molecule type" value="Genomic_DNA"/>
</dbReference>
<evidence type="ECO:0000259" key="1">
    <source>
        <dbReference type="Pfam" id="PF05685"/>
    </source>
</evidence>
<dbReference type="OrthoDB" id="9799703at2"/>
<keyword evidence="3" id="KW-1185">Reference proteome</keyword>
<dbReference type="Proteomes" id="UP000001918">
    <property type="component" value="Chromosome"/>
</dbReference>
<dbReference type="KEGG" id="tcu:Tcur_4246"/>
<organism evidence="2 3">
    <name type="scientific">Thermomonospora curvata (strain ATCC 19995 / DSM 43183 / JCM 3096 / KCTC 9072 / NBRC 15933 / NCIMB 10081 / Henssen B9)</name>
    <dbReference type="NCBI Taxonomy" id="471852"/>
    <lineage>
        <taxon>Bacteria</taxon>
        <taxon>Bacillati</taxon>
        <taxon>Actinomycetota</taxon>
        <taxon>Actinomycetes</taxon>
        <taxon>Streptosporangiales</taxon>
        <taxon>Thermomonosporaceae</taxon>
        <taxon>Thermomonospora</taxon>
    </lineage>
</organism>
<dbReference type="InterPro" id="IPR011335">
    <property type="entry name" value="Restrct_endonuc-II-like"/>
</dbReference>
<dbReference type="Gene3D" id="3.90.1570.10">
    <property type="entry name" value="tt1808, chain A"/>
    <property type="match status" value="1"/>
</dbReference>
<gene>
    <name evidence="2" type="ordered locus">Tcur_4246</name>
</gene>
<dbReference type="Pfam" id="PF05685">
    <property type="entry name" value="Uma2"/>
    <property type="match status" value="1"/>
</dbReference>
<proteinExistence type="predicted"/>
<evidence type="ECO:0000313" key="3">
    <source>
        <dbReference type="Proteomes" id="UP000001918"/>
    </source>
</evidence>
<dbReference type="HOGENOM" id="CLU_076312_4_0_11"/>
<dbReference type="PANTHER" id="PTHR35400:SF3">
    <property type="entry name" value="SLL1072 PROTEIN"/>
    <property type="match status" value="1"/>
</dbReference>
<sequence length="194" mass="21502">MVVFAVGGDFTAPWSHTGVWTEEEYLKLPSDGPKVELVGGSLLVSPAPGKPHQRIVRRLATLMESAGLPDLVTETEINVRIAEDVILIPDIVVTSETDDKVIVHDAAHVRMVVEVRSPSNQGQKWIKKYALYAQAGIPWFMVVEMDDERHLTMILQRLEGGTYVEAARARCGEKLKLPDPFPSIDPADLLRPLL</sequence>
<name>D1A2C0_THECD</name>
<evidence type="ECO:0000313" key="2">
    <source>
        <dbReference type="EMBL" id="ACY99773.1"/>
    </source>
</evidence>
<dbReference type="CDD" id="cd06260">
    <property type="entry name" value="DUF820-like"/>
    <property type="match status" value="1"/>
</dbReference>
<dbReference type="eggNOG" id="COG4636">
    <property type="taxonomic scope" value="Bacteria"/>
</dbReference>
<dbReference type="AlphaFoldDB" id="D1A2C0"/>
<dbReference type="RefSeq" id="WP_012854556.1">
    <property type="nucleotide sequence ID" value="NC_013510.1"/>
</dbReference>
<dbReference type="InterPro" id="IPR012296">
    <property type="entry name" value="Nuclease_put_TT1808"/>
</dbReference>